<dbReference type="PIRSF" id="PIRSF000538">
    <property type="entry name" value="GlpK"/>
    <property type="match status" value="1"/>
</dbReference>
<dbReference type="InterPro" id="IPR043129">
    <property type="entry name" value="ATPase_NBD"/>
</dbReference>
<dbReference type="Proteomes" id="UP000187404">
    <property type="component" value="Unassembled WGS sequence"/>
</dbReference>
<keyword evidence="7" id="KW-1185">Reference proteome</keyword>
<dbReference type="InterPro" id="IPR000577">
    <property type="entry name" value="Carb_kinase_FGGY"/>
</dbReference>
<accession>A0A1Q9JFY3</accession>
<keyword evidence="2" id="KW-0808">Transferase</keyword>
<dbReference type="PANTHER" id="PTHR43095:SF5">
    <property type="entry name" value="XYLULOSE KINASE"/>
    <property type="match status" value="1"/>
</dbReference>
<evidence type="ECO:0000259" key="4">
    <source>
        <dbReference type="Pfam" id="PF00370"/>
    </source>
</evidence>
<evidence type="ECO:0000256" key="1">
    <source>
        <dbReference type="ARBA" id="ARBA00009156"/>
    </source>
</evidence>
<keyword evidence="3 6" id="KW-0418">Kinase</keyword>
<feature type="domain" description="Carbohydrate kinase FGGY C-terminal" evidence="5">
    <location>
        <begin position="227"/>
        <end position="420"/>
    </location>
</feature>
<sequence length="476" mass="52616">MSEKYIIGIDEGSQSAKILIFDTKGHIVCEGRHPLKPYNLPEPGHVEHPDDDWWDAICGAAKKCMASFRGDPKDIVGIGLCTIRYCRAYLDENCMLAQPALSWMDVRVSAPYVHENPKVKYIVASSGYITFRLTGEKKDSVANYEGGWPVDVDTWTWSEDPQAYKDCGMPREMLFELVKPGDVLGRVTAEAAAATGFPEGVPVVATANDKAVEGLGTGCMGDDTVCLSLGTYTAAMMEGREFLRDTKNTWPKFSCVPDKYLYDTWGIRRGMWTVSWFRDVLGDGYAKEAAAKGMSAEEMLSMEAEGVPVGSDGLMTVLDWLPWVDARYKKGIMIGFDGRHTRAHIYRSILEAVALTMKKYIFDMTDEVGVDIKKIIVTGGGSGSDLFMQIIADVMNIPTVRNEVTGAAGLGAAICAAVAAGVYPSFEDAVANMVRFSDRFRPIPENTAVYDKMYPIYWDITNHTDAILKKTYEIFK</sequence>
<dbReference type="AlphaFoldDB" id="A0A1Q9JFY3"/>
<dbReference type="InterPro" id="IPR050406">
    <property type="entry name" value="FGGY_Carb_Kinase"/>
</dbReference>
<reference evidence="6 7" key="1">
    <citation type="journal article" date="2016" name="Appl. Environ. Microbiol.">
        <title>Function and Phylogeny of Bacterial Butyryl Coenzyme A:Acetate Transferases and Their Diversity in the Proximal Colon of Swine.</title>
        <authorList>
            <person name="Trachsel J."/>
            <person name="Bayles D.O."/>
            <person name="Looft T."/>
            <person name="Levine U.Y."/>
            <person name="Allen H.K."/>
        </authorList>
    </citation>
    <scope>NUCLEOTIDE SEQUENCE [LARGE SCALE GENOMIC DNA]</scope>
    <source>
        <strain evidence="6 7">68-3-10</strain>
    </source>
</reference>
<evidence type="ECO:0000256" key="3">
    <source>
        <dbReference type="ARBA" id="ARBA00022777"/>
    </source>
</evidence>
<proteinExistence type="inferred from homology"/>
<dbReference type="EMBL" id="MJIE01000001">
    <property type="protein sequence ID" value="OLR55146.1"/>
    <property type="molecule type" value="Genomic_DNA"/>
</dbReference>
<comment type="similarity">
    <text evidence="1">Belongs to the FGGY kinase family.</text>
</comment>
<dbReference type="Pfam" id="PF00370">
    <property type="entry name" value="FGGY_N"/>
    <property type="match status" value="2"/>
</dbReference>
<name>A0A1Q9JFY3_9FIRM</name>
<protein>
    <submittedName>
        <fullName evidence="6">Sugar kinase</fullName>
    </submittedName>
</protein>
<dbReference type="InterPro" id="IPR018485">
    <property type="entry name" value="FGGY_C"/>
</dbReference>
<dbReference type="RefSeq" id="WP_075712146.1">
    <property type="nucleotide sequence ID" value="NZ_MJIE01000001.1"/>
</dbReference>
<dbReference type="CDD" id="cd07779">
    <property type="entry name" value="ASKHA_NBD_FGGY_YgcE-like"/>
    <property type="match status" value="1"/>
</dbReference>
<dbReference type="Pfam" id="PF02782">
    <property type="entry name" value="FGGY_C"/>
    <property type="match status" value="1"/>
</dbReference>
<feature type="domain" description="Carbohydrate kinase FGGY N-terminal" evidence="4">
    <location>
        <begin position="5"/>
        <end position="108"/>
    </location>
</feature>
<organism evidence="6 7">
    <name type="scientific">Hornefia porci</name>
    <dbReference type="NCBI Taxonomy" id="2652292"/>
    <lineage>
        <taxon>Bacteria</taxon>
        <taxon>Bacillati</taxon>
        <taxon>Bacillota</taxon>
        <taxon>Clostridia</taxon>
        <taxon>Peptostreptococcales</taxon>
        <taxon>Anaerovoracaceae</taxon>
        <taxon>Hornefia</taxon>
    </lineage>
</organism>
<evidence type="ECO:0000313" key="6">
    <source>
        <dbReference type="EMBL" id="OLR55146.1"/>
    </source>
</evidence>
<evidence type="ECO:0000259" key="5">
    <source>
        <dbReference type="Pfam" id="PF02782"/>
    </source>
</evidence>
<dbReference type="PANTHER" id="PTHR43095">
    <property type="entry name" value="SUGAR KINASE"/>
    <property type="match status" value="1"/>
</dbReference>
<evidence type="ECO:0000256" key="2">
    <source>
        <dbReference type="ARBA" id="ARBA00022679"/>
    </source>
</evidence>
<dbReference type="Gene3D" id="3.30.420.40">
    <property type="match status" value="3"/>
</dbReference>
<dbReference type="SUPFAM" id="SSF53067">
    <property type="entry name" value="Actin-like ATPase domain"/>
    <property type="match status" value="2"/>
</dbReference>
<evidence type="ECO:0000313" key="7">
    <source>
        <dbReference type="Proteomes" id="UP000187404"/>
    </source>
</evidence>
<feature type="domain" description="Carbohydrate kinase FGGY N-terminal" evidence="4">
    <location>
        <begin position="118"/>
        <end position="213"/>
    </location>
</feature>
<dbReference type="STRING" id="1261640.BHK98_03150"/>
<dbReference type="GO" id="GO:0005975">
    <property type="term" value="P:carbohydrate metabolic process"/>
    <property type="evidence" value="ECO:0007669"/>
    <property type="project" value="InterPro"/>
</dbReference>
<dbReference type="OrthoDB" id="9805576at2"/>
<dbReference type="InterPro" id="IPR018484">
    <property type="entry name" value="FGGY_N"/>
</dbReference>
<gene>
    <name evidence="6" type="ORF">BHK98_03150</name>
</gene>
<dbReference type="GO" id="GO:0016301">
    <property type="term" value="F:kinase activity"/>
    <property type="evidence" value="ECO:0007669"/>
    <property type="project" value="UniProtKB-KW"/>
</dbReference>
<comment type="caution">
    <text evidence="6">The sequence shown here is derived from an EMBL/GenBank/DDBJ whole genome shotgun (WGS) entry which is preliminary data.</text>
</comment>